<sequence length="300" mass="32629">MRLTTCLKLGTGLGLGLLGGAILEAGMGFVLREAEVEALRPGQEPLRVLHISDIHLMPYQRQKLSFISRLHETKPDLVINTGDNISSADSIEPLIDALGPLMDAPGGFVFGTNDMVSPLPTNPFKYLVRDSSTDQPKQRDPLPWRRLRGEFEDHGWVDLDNASGTVKVGNRTIELRGTADAHANIDRYDLVAGPRNDDCDASFAVTHAPYQRVLNSFVDDDMDMIFAGHTHGGQICLPVNRALVANCDIPLSQASGVSEWTNNGKTVPLHVSAGLGTSPYAPIRLFCRPEATLLTLVAKK</sequence>
<dbReference type="InterPro" id="IPR051158">
    <property type="entry name" value="Metallophosphoesterase_sf"/>
</dbReference>
<dbReference type="RefSeq" id="WP_016456757.1">
    <property type="nucleotide sequence ID" value="NZ_KE150269.1"/>
</dbReference>
<dbReference type="GO" id="GO:0008758">
    <property type="term" value="F:UDP-2,3-diacylglucosamine hydrolase activity"/>
    <property type="evidence" value="ECO:0007669"/>
    <property type="project" value="TreeGrafter"/>
</dbReference>
<dbReference type="STRING" id="883161.HMPREF9306_01951"/>
<dbReference type="PATRIC" id="fig|883161.3.peg.1940"/>
<gene>
    <name evidence="3" type="ORF">HMPREF9306_01951</name>
</gene>
<reference evidence="3 4" key="1">
    <citation type="submission" date="2013-04" db="EMBL/GenBank/DDBJ databases">
        <title>The Genome Sequence of Propionimicrobium lymphophilum ACS-093-V-SCH5.</title>
        <authorList>
            <consortium name="The Broad Institute Genomics Platform"/>
            <person name="Earl A."/>
            <person name="Ward D."/>
            <person name="Feldgarden M."/>
            <person name="Gevers D."/>
            <person name="Saerens B."/>
            <person name="Vaneechoutte M."/>
            <person name="Walker B."/>
            <person name="Young S."/>
            <person name="Zeng Q."/>
            <person name="Gargeya S."/>
            <person name="Fitzgerald M."/>
            <person name="Haas B."/>
            <person name="Abouelleil A."/>
            <person name="Allen A.W."/>
            <person name="Alvarado L."/>
            <person name="Arachchi H.M."/>
            <person name="Berlin A.M."/>
            <person name="Chapman S.B."/>
            <person name="Gainer-Dewar J."/>
            <person name="Goldberg J."/>
            <person name="Griggs A."/>
            <person name="Gujja S."/>
            <person name="Hansen M."/>
            <person name="Howarth C."/>
            <person name="Imamovic A."/>
            <person name="Ireland A."/>
            <person name="Larimer J."/>
            <person name="McCowan C."/>
            <person name="Murphy C."/>
            <person name="Pearson M."/>
            <person name="Poon T.W."/>
            <person name="Priest M."/>
            <person name="Roberts A."/>
            <person name="Saif S."/>
            <person name="Shea T."/>
            <person name="Sisk P."/>
            <person name="Sykes S."/>
            <person name="Wortman J."/>
            <person name="Nusbaum C."/>
            <person name="Birren B."/>
        </authorList>
    </citation>
    <scope>NUCLEOTIDE SEQUENCE [LARGE SCALE GENOMIC DNA]</scope>
    <source>
        <strain evidence="3 4">ACS-093-V-SCH5</strain>
    </source>
</reference>
<proteinExistence type="predicted"/>
<dbReference type="Gene3D" id="3.60.21.10">
    <property type="match status" value="1"/>
</dbReference>
<evidence type="ECO:0000256" key="1">
    <source>
        <dbReference type="SAM" id="Phobius"/>
    </source>
</evidence>
<dbReference type="SUPFAM" id="SSF56300">
    <property type="entry name" value="Metallo-dependent phosphatases"/>
    <property type="match status" value="1"/>
</dbReference>
<feature type="transmembrane region" description="Helical" evidence="1">
    <location>
        <begin position="12"/>
        <end position="31"/>
    </location>
</feature>
<evidence type="ECO:0000313" key="3">
    <source>
        <dbReference type="EMBL" id="EPD32382.1"/>
    </source>
</evidence>
<dbReference type="InterPro" id="IPR029052">
    <property type="entry name" value="Metallo-depent_PP-like"/>
</dbReference>
<dbReference type="HOGENOM" id="CLU_025443_4_0_11"/>
<dbReference type="Pfam" id="PF00149">
    <property type="entry name" value="Metallophos"/>
    <property type="match status" value="1"/>
</dbReference>
<evidence type="ECO:0000313" key="4">
    <source>
        <dbReference type="Proteomes" id="UP000014417"/>
    </source>
</evidence>
<dbReference type="PANTHER" id="PTHR31302:SF20">
    <property type="entry name" value="CONSERVED PROTEIN"/>
    <property type="match status" value="1"/>
</dbReference>
<dbReference type="OrthoDB" id="9780884at2"/>
<dbReference type="GO" id="GO:0016020">
    <property type="term" value="C:membrane"/>
    <property type="evidence" value="ECO:0007669"/>
    <property type="project" value="GOC"/>
</dbReference>
<protein>
    <recommendedName>
        <fullName evidence="2">Calcineurin-like phosphoesterase domain-containing protein</fullName>
    </recommendedName>
</protein>
<organism evidence="3 4">
    <name type="scientific">Propionimicrobium lymphophilum ACS-093-V-SCH5</name>
    <dbReference type="NCBI Taxonomy" id="883161"/>
    <lineage>
        <taxon>Bacteria</taxon>
        <taxon>Bacillati</taxon>
        <taxon>Actinomycetota</taxon>
        <taxon>Actinomycetes</taxon>
        <taxon>Propionibacteriales</taxon>
        <taxon>Propionibacteriaceae</taxon>
        <taxon>Propionimicrobium</taxon>
    </lineage>
</organism>
<dbReference type="Proteomes" id="UP000014417">
    <property type="component" value="Unassembled WGS sequence"/>
</dbReference>
<keyword evidence="4" id="KW-1185">Reference proteome</keyword>
<feature type="domain" description="Calcineurin-like phosphoesterase" evidence="2">
    <location>
        <begin position="46"/>
        <end position="232"/>
    </location>
</feature>
<dbReference type="GO" id="GO:0009245">
    <property type="term" value="P:lipid A biosynthetic process"/>
    <property type="evidence" value="ECO:0007669"/>
    <property type="project" value="TreeGrafter"/>
</dbReference>
<keyword evidence="1" id="KW-1133">Transmembrane helix</keyword>
<dbReference type="EMBL" id="AGZR01000009">
    <property type="protein sequence ID" value="EPD32382.1"/>
    <property type="molecule type" value="Genomic_DNA"/>
</dbReference>
<dbReference type="AlphaFoldDB" id="S2WID6"/>
<name>S2WID6_9ACTN</name>
<accession>S2WID6</accession>
<keyword evidence="1" id="KW-0812">Transmembrane</keyword>
<comment type="caution">
    <text evidence="3">The sequence shown here is derived from an EMBL/GenBank/DDBJ whole genome shotgun (WGS) entry which is preliminary data.</text>
</comment>
<dbReference type="PANTHER" id="PTHR31302">
    <property type="entry name" value="TRANSMEMBRANE PROTEIN WITH METALLOPHOSPHOESTERASE DOMAIN-RELATED"/>
    <property type="match status" value="1"/>
</dbReference>
<keyword evidence="1" id="KW-0472">Membrane</keyword>
<dbReference type="InterPro" id="IPR004843">
    <property type="entry name" value="Calcineurin-like_PHP"/>
</dbReference>
<evidence type="ECO:0000259" key="2">
    <source>
        <dbReference type="Pfam" id="PF00149"/>
    </source>
</evidence>